<evidence type="ECO:0000313" key="2">
    <source>
        <dbReference type="Proteomes" id="UP001292094"/>
    </source>
</evidence>
<dbReference type="EMBL" id="JAWZYT010003166">
    <property type="protein sequence ID" value="KAK4299851.1"/>
    <property type="molecule type" value="Genomic_DNA"/>
</dbReference>
<keyword evidence="2" id="KW-1185">Reference proteome</keyword>
<dbReference type="AlphaFoldDB" id="A0AAE1P220"/>
<sequence>MNVLCRTLVYPETCEETYEAVFACNGRVYTITGVGSRKHSVATHNSQSSTLVDVQRQICVRKERRGIWIATDAAVQTDVLYVLKWFVNDLWSSSCLCHPTVPPSSNTQHQWSGLMTKEA</sequence>
<gene>
    <name evidence="1" type="ORF">Pmani_027923</name>
</gene>
<comment type="caution">
    <text evidence="1">The sequence shown here is derived from an EMBL/GenBank/DDBJ whole genome shotgun (WGS) entry which is preliminary data.</text>
</comment>
<protein>
    <submittedName>
        <fullName evidence="1">Uncharacterized protein</fullName>
    </submittedName>
</protein>
<reference evidence="1" key="1">
    <citation type="submission" date="2023-11" db="EMBL/GenBank/DDBJ databases">
        <title>Genome assemblies of two species of porcelain crab, Petrolisthes cinctipes and Petrolisthes manimaculis (Anomura: Porcellanidae).</title>
        <authorList>
            <person name="Angst P."/>
        </authorList>
    </citation>
    <scope>NUCLEOTIDE SEQUENCE</scope>
    <source>
        <strain evidence="1">PB745_02</strain>
        <tissue evidence="1">Gill</tissue>
    </source>
</reference>
<proteinExistence type="predicted"/>
<evidence type="ECO:0000313" key="1">
    <source>
        <dbReference type="EMBL" id="KAK4299851.1"/>
    </source>
</evidence>
<accession>A0AAE1P220</accession>
<name>A0AAE1P220_9EUCA</name>
<organism evidence="1 2">
    <name type="scientific">Petrolisthes manimaculis</name>
    <dbReference type="NCBI Taxonomy" id="1843537"/>
    <lineage>
        <taxon>Eukaryota</taxon>
        <taxon>Metazoa</taxon>
        <taxon>Ecdysozoa</taxon>
        <taxon>Arthropoda</taxon>
        <taxon>Crustacea</taxon>
        <taxon>Multicrustacea</taxon>
        <taxon>Malacostraca</taxon>
        <taxon>Eumalacostraca</taxon>
        <taxon>Eucarida</taxon>
        <taxon>Decapoda</taxon>
        <taxon>Pleocyemata</taxon>
        <taxon>Anomura</taxon>
        <taxon>Galatheoidea</taxon>
        <taxon>Porcellanidae</taxon>
        <taxon>Petrolisthes</taxon>
    </lineage>
</organism>
<dbReference type="Proteomes" id="UP001292094">
    <property type="component" value="Unassembled WGS sequence"/>
</dbReference>